<dbReference type="SUPFAM" id="SSF116842">
    <property type="entry name" value="XseB-like"/>
    <property type="match status" value="1"/>
</dbReference>
<dbReference type="Gene3D" id="1.10.287.1040">
    <property type="entry name" value="Exonuclease VII, small subunit"/>
    <property type="match status" value="1"/>
</dbReference>
<evidence type="ECO:0000313" key="7">
    <source>
        <dbReference type="EMBL" id="SCZ82038.1"/>
    </source>
</evidence>
<dbReference type="InterPro" id="IPR003761">
    <property type="entry name" value="Exonuc_VII_S"/>
</dbReference>
<dbReference type="GO" id="GO:0005829">
    <property type="term" value="C:cytosol"/>
    <property type="evidence" value="ECO:0007669"/>
    <property type="project" value="TreeGrafter"/>
</dbReference>
<keyword evidence="8" id="KW-1185">Reference proteome</keyword>
<comment type="subunit">
    <text evidence="6">Heterooligomer composed of large and small subunits.</text>
</comment>
<evidence type="ECO:0000256" key="5">
    <source>
        <dbReference type="ARBA" id="ARBA00022839"/>
    </source>
</evidence>
<accession>A0A1G5S749</accession>
<dbReference type="RefSeq" id="WP_092593437.1">
    <property type="nucleotide sequence ID" value="NZ_FMWL01000031.1"/>
</dbReference>
<evidence type="ECO:0000256" key="1">
    <source>
        <dbReference type="ARBA" id="ARBA00009998"/>
    </source>
</evidence>
<protein>
    <recommendedName>
        <fullName evidence="6">Exodeoxyribonuclease 7 small subunit</fullName>
        <ecNumber evidence="6">3.1.11.6</ecNumber>
    </recommendedName>
    <alternativeName>
        <fullName evidence="6">Exodeoxyribonuclease VII small subunit</fullName>
        <shortName evidence="6">Exonuclease VII small subunit</shortName>
    </alternativeName>
</protein>
<sequence length="79" mass="8923">MPKAAKDKSTLEEKLEALRKITASLEKGDQPLDKALVEFEAGIAIYRECLSMIEEAERRVRILTGEELKPFEETTEVGE</sequence>
<dbReference type="STRING" id="1120920.SAMN03080599_03294"/>
<dbReference type="EC" id="3.1.11.6" evidence="6"/>
<proteinExistence type="inferred from homology"/>
<gene>
    <name evidence="6" type="primary">xseB</name>
    <name evidence="7" type="ORF">SAMN03080599_03294</name>
</gene>
<dbReference type="OrthoDB" id="49164at2"/>
<comment type="catalytic activity">
    <reaction evidence="6">
        <text>Exonucleolytic cleavage in either 5'- to 3'- or 3'- to 5'-direction to yield nucleoside 5'-phosphates.</text>
        <dbReference type="EC" id="3.1.11.6"/>
    </reaction>
</comment>
<dbReference type="NCBIfam" id="TIGR01280">
    <property type="entry name" value="xseB"/>
    <property type="match status" value="1"/>
</dbReference>
<dbReference type="AlphaFoldDB" id="A0A1G5S749"/>
<keyword evidence="3 6" id="KW-0540">Nuclease</keyword>
<dbReference type="EMBL" id="FMWL01000031">
    <property type="protein sequence ID" value="SCZ82038.1"/>
    <property type="molecule type" value="Genomic_DNA"/>
</dbReference>
<comment type="function">
    <text evidence="6">Bidirectionally degrades single-stranded DNA into large acid-insoluble oligonucleotides, which are then degraded further into small acid-soluble oligonucleotides.</text>
</comment>
<dbReference type="GO" id="GO:0008855">
    <property type="term" value="F:exodeoxyribonuclease VII activity"/>
    <property type="evidence" value="ECO:0007669"/>
    <property type="project" value="UniProtKB-UniRule"/>
</dbReference>
<dbReference type="PIRSF" id="PIRSF006488">
    <property type="entry name" value="Exonuc_VII_S"/>
    <property type="match status" value="1"/>
</dbReference>
<dbReference type="PANTHER" id="PTHR34137">
    <property type="entry name" value="EXODEOXYRIBONUCLEASE 7 SMALL SUBUNIT"/>
    <property type="match status" value="1"/>
</dbReference>
<evidence type="ECO:0000256" key="3">
    <source>
        <dbReference type="ARBA" id="ARBA00022722"/>
    </source>
</evidence>
<dbReference type="GO" id="GO:0006308">
    <property type="term" value="P:DNA catabolic process"/>
    <property type="evidence" value="ECO:0007669"/>
    <property type="project" value="UniProtKB-UniRule"/>
</dbReference>
<keyword evidence="2 6" id="KW-0963">Cytoplasm</keyword>
<name>A0A1G5S749_9FIRM</name>
<keyword evidence="5 6" id="KW-0269">Exonuclease</keyword>
<evidence type="ECO:0000256" key="4">
    <source>
        <dbReference type="ARBA" id="ARBA00022801"/>
    </source>
</evidence>
<comment type="similarity">
    <text evidence="1 6">Belongs to the XseB family.</text>
</comment>
<dbReference type="InterPro" id="IPR037004">
    <property type="entry name" value="Exonuc_VII_ssu_sf"/>
</dbReference>
<evidence type="ECO:0000313" key="8">
    <source>
        <dbReference type="Proteomes" id="UP000199208"/>
    </source>
</evidence>
<dbReference type="HAMAP" id="MF_00337">
    <property type="entry name" value="Exonuc_7_S"/>
    <property type="match status" value="1"/>
</dbReference>
<evidence type="ECO:0000256" key="6">
    <source>
        <dbReference type="HAMAP-Rule" id="MF_00337"/>
    </source>
</evidence>
<evidence type="ECO:0000256" key="2">
    <source>
        <dbReference type="ARBA" id="ARBA00022490"/>
    </source>
</evidence>
<organism evidence="7 8">
    <name type="scientific">Acidaminobacter hydrogenoformans DSM 2784</name>
    <dbReference type="NCBI Taxonomy" id="1120920"/>
    <lineage>
        <taxon>Bacteria</taxon>
        <taxon>Bacillati</taxon>
        <taxon>Bacillota</taxon>
        <taxon>Clostridia</taxon>
        <taxon>Peptostreptococcales</taxon>
        <taxon>Acidaminobacteraceae</taxon>
        <taxon>Acidaminobacter</taxon>
    </lineage>
</organism>
<keyword evidence="4 6" id="KW-0378">Hydrolase</keyword>
<dbReference type="Proteomes" id="UP000199208">
    <property type="component" value="Unassembled WGS sequence"/>
</dbReference>
<comment type="subcellular location">
    <subcellularLocation>
        <location evidence="6">Cytoplasm</location>
    </subcellularLocation>
</comment>
<dbReference type="Pfam" id="PF02609">
    <property type="entry name" value="Exonuc_VII_S"/>
    <property type="match status" value="1"/>
</dbReference>
<dbReference type="PANTHER" id="PTHR34137:SF1">
    <property type="entry name" value="EXODEOXYRIBONUCLEASE 7 SMALL SUBUNIT"/>
    <property type="match status" value="1"/>
</dbReference>
<reference evidence="7 8" key="1">
    <citation type="submission" date="2016-10" db="EMBL/GenBank/DDBJ databases">
        <authorList>
            <person name="de Groot N.N."/>
        </authorList>
    </citation>
    <scope>NUCLEOTIDE SEQUENCE [LARGE SCALE GENOMIC DNA]</scope>
    <source>
        <strain evidence="7 8">DSM 2784</strain>
    </source>
</reference>
<dbReference type="GO" id="GO:0009318">
    <property type="term" value="C:exodeoxyribonuclease VII complex"/>
    <property type="evidence" value="ECO:0007669"/>
    <property type="project" value="UniProtKB-UniRule"/>
</dbReference>